<proteinExistence type="predicted"/>
<evidence type="ECO:0000313" key="1">
    <source>
        <dbReference type="EMBL" id="RAK54366.1"/>
    </source>
</evidence>
<organism evidence="1 2">
    <name type="scientific">Phenylobacterium soli</name>
    <dbReference type="NCBI Taxonomy" id="2170551"/>
    <lineage>
        <taxon>Bacteria</taxon>
        <taxon>Pseudomonadati</taxon>
        <taxon>Pseudomonadota</taxon>
        <taxon>Alphaproteobacteria</taxon>
        <taxon>Caulobacterales</taxon>
        <taxon>Caulobacteraceae</taxon>
        <taxon>Phenylobacterium</taxon>
    </lineage>
</organism>
<name>A0A328AJX5_9CAUL</name>
<evidence type="ECO:0000313" key="2">
    <source>
        <dbReference type="Proteomes" id="UP000249254"/>
    </source>
</evidence>
<accession>A0A328AJX5</accession>
<dbReference type="RefSeq" id="WP_111528117.1">
    <property type="nucleotide sequence ID" value="NZ_JBHRSG010000004.1"/>
</dbReference>
<keyword evidence="2" id="KW-1185">Reference proteome</keyword>
<reference evidence="2" key="1">
    <citation type="submission" date="2018-05" db="EMBL/GenBank/DDBJ databases">
        <authorList>
            <person name="Li X."/>
        </authorList>
    </citation>
    <scope>NUCLEOTIDE SEQUENCE [LARGE SCALE GENOMIC DNA]</scope>
    <source>
        <strain evidence="2">LX32</strain>
    </source>
</reference>
<dbReference type="AlphaFoldDB" id="A0A328AJX5"/>
<dbReference type="EMBL" id="QFYQ01000001">
    <property type="protein sequence ID" value="RAK54366.1"/>
    <property type="molecule type" value="Genomic_DNA"/>
</dbReference>
<dbReference type="Proteomes" id="UP000249254">
    <property type="component" value="Unassembled WGS sequence"/>
</dbReference>
<sequence>MRHYQLFPFSSEGRLLDAVEVDVDNDVRAIHRAIDGEFPNGCELWEGFRFLGRFHGPAASVVAAEAPSGPARELVH</sequence>
<protein>
    <submittedName>
        <fullName evidence="1">Uncharacterized protein</fullName>
    </submittedName>
</protein>
<gene>
    <name evidence="1" type="ORF">DJ017_07445</name>
</gene>
<comment type="caution">
    <text evidence="1">The sequence shown here is derived from an EMBL/GenBank/DDBJ whole genome shotgun (WGS) entry which is preliminary data.</text>
</comment>